<evidence type="ECO:0008006" key="4">
    <source>
        <dbReference type="Google" id="ProtNLM"/>
    </source>
</evidence>
<feature type="transmembrane region" description="Helical" evidence="1">
    <location>
        <begin position="176"/>
        <end position="202"/>
    </location>
</feature>
<sequence>MGSGVGQVRHRLVAKRATWPYLLLGLLFCAVYSVIELSRYLHDGAMSWDTAIFVEEVRQYADFHAPIVHIKGADANILGDHFSPIVALLAPLWWLFPSTVTLLLAQSVLFAGSVTVVAATAGRFLGRTKGICLGVAYGLSWGIQRAVDFDFHEICFAVPILAVVLRNVLLRRFHRAAFWALPLTLVKEDLGVTVVAVGLLLFLLRERALGVMLAIFGAGMTALTVWGVIPHFSSTAAYAYRDKLPGGAFAHLLTGLLSPADVKLSTLGMLLGITGFLALRSPLLLVALPTLGWRFVSVDRDYWGTGWHYNAVLMPVLFLALVDAVRRLREREDAPGWLRAYAERGVVPAVTAVALTLCATLTLPAATVLRPSTYASTPRSDAISRALALVPDGAVVESNITAMPRLASRTDLYWLGGSPAPPQYLVVDLSYGWSPAPPVDLPAYAAQLHPGHSYRLLSDEMQFAVLELTD</sequence>
<dbReference type="AlphaFoldDB" id="A0A2X0IIH9"/>
<evidence type="ECO:0000313" key="2">
    <source>
        <dbReference type="EMBL" id="RAG83191.1"/>
    </source>
</evidence>
<dbReference type="InterPro" id="IPR018650">
    <property type="entry name" value="STSV1_Orf64"/>
</dbReference>
<comment type="caution">
    <text evidence="2">The sequence shown here is derived from an EMBL/GenBank/DDBJ whole genome shotgun (WGS) entry which is preliminary data.</text>
</comment>
<keyword evidence="1" id="KW-1133">Transmembrane helix</keyword>
<proteinExistence type="predicted"/>
<reference evidence="2 3" key="1">
    <citation type="submission" date="2018-06" db="EMBL/GenBank/DDBJ databases">
        <title>Streptacidiphilus pinicola sp. nov., isolated from pine grove soil.</title>
        <authorList>
            <person name="Roh S.G."/>
            <person name="Park S."/>
            <person name="Kim M.-K."/>
            <person name="Yun B.-R."/>
            <person name="Park J."/>
            <person name="Kim M.J."/>
            <person name="Kim Y.S."/>
            <person name="Kim S.B."/>
        </authorList>
    </citation>
    <scope>NUCLEOTIDE SEQUENCE [LARGE SCALE GENOMIC DNA]</scope>
    <source>
        <strain evidence="2 3">MMS16-CNU450</strain>
    </source>
</reference>
<protein>
    <recommendedName>
        <fullName evidence="4">DUF2079 domain-containing protein</fullName>
    </recommendedName>
</protein>
<feature type="transmembrane region" description="Helical" evidence="1">
    <location>
        <begin position="21"/>
        <end position="41"/>
    </location>
</feature>
<keyword evidence="1" id="KW-0472">Membrane</keyword>
<organism evidence="2 3">
    <name type="scientific">Streptacidiphilus pinicola</name>
    <dbReference type="NCBI Taxonomy" id="2219663"/>
    <lineage>
        <taxon>Bacteria</taxon>
        <taxon>Bacillati</taxon>
        <taxon>Actinomycetota</taxon>
        <taxon>Actinomycetes</taxon>
        <taxon>Kitasatosporales</taxon>
        <taxon>Streptomycetaceae</taxon>
        <taxon>Streptacidiphilus</taxon>
    </lineage>
</organism>
<feature type="transmembrane region" description="Helical" evidence="1">
    <location>
        <begin position="267"/>
        <end position="287"/>
    </location>
</feature>
<feature type="transmembrane region" description="Helical" evidence="1">
    <location>
        <begin position="346"/>
        <end position="369"/>
    </location>
</feature>
<keyword evidence="3" id="KW-1185">Reference proteome</keyword>
<feature type="transmembrane region" description="Helical" evidence="1">
    <location>
        <begin position="92"/>
        <end position="117"/>
    </location>
</feature>
<evidence type="ECO:0000256" key="1">
    <source>
        <dbReference type="SAM" id="Phobius"/>
    </source>
</evidence>
<accession>A0A2X0IIH9</accession>
<feature type="transmembrane region" description="Helical" evidence="1">
    <location>
        <begin position="124"/>
        <end position="143"/>
    </location>
</feature>
<feature type="transmembrane region" description="Helical" evidence="1">
    <location>
        <begin position="149"/>
        <end position="169"/>
    </location>
</feature>
<feature type="transmembrane region" description="Helical" evidence="1">
    <location>
        <begin position="208"/>
        <end position="229"/>
    </location>
</feature>
<keyword evidence="1" id="KW-0812">Transmembrane</keyword>
<dbReference type="OrthoDB" id="5240834at2"/>
<dbReference type="Proteomes" id="UP000248889">
    <property type="component" value="Unassembled WGS sequence"/>
</dbReference>
<feature type="transmembrane region" description="Helical" evidence="1">
    <location>
        <begin position="307"/>
        <end position="325"/>
    </location>
</feature>
<evidence type="ECO:0000313" key="3">
    <source>
        <dbReference type="Proteomes" id="UP000248889"/>
    </source>
</evidence>
<dbReference type="EMBL" id="QKYN01000093">
    <property type="protein sequence ID" value="RAG83191.1"/>
    <property type="molecule type" value="Genomic_DNA"/>
</dbReference>
<gene>
    <name evidence="2" type="ORF">DN069_23640</name>
</gene>
<name>A0A2X0IIH9_9ACTN</name>
<dbReference type="Pfam" id="PF09852">
    <property type="entry name" value="DUF2079"/>
    <property type="match status" value="1"/>
</dbReference>